<protein>
    <recommendedName>
        <fullName evidence="3">Capsule assembly Wzi family protein</fullName>
    </recommendedName>
</protein>
<proteinExistence type="predicted"/>
<accession>A0A4Q1BYR7</accession>
<dbReference type="Pfam" id="PF14052">
    <property type="entry name" value="Caps_assemb_Wzi"/>
    <property type="match status" value="1"/>
</dbReference>
<gene>
    <name evidence="1" type="ORF">ESB04_09460</name>
</gene>
<comment type="caution">
    <text evidence="1">The sequence shown here is derived from an EMBL/GenBank/DDBJ whole genome shotgun (WGS) entry which is preliminary data.</text>
</comment>
<dbReference type="Proteomes" id="UP000289455">
    <property type="component" value="Unassembled WGS sequence"/>
</dbReference>
<dbReference type="InterPro" id="IPR038636">
    <property type="entry name" value="Wzi_sf"/>
</dbReference>
<evidence type="ECO:0000313" key="1">
    <source>
        <dbReference type="EMBL" id="RXK48260.1"/>
    </source>
</evidence>
<dbReference type="RefSeq" id="WP_129027490.1">
    <property type="nucleotide sequence ID" value="NZ_SDHY01000005.1"/>
</dbReference>
<reference evidence="1 2" key="1">
    <citation type="submission" date="2019-01" db="EMBL/GenBank/DDBJ databases">
        <title>Cytophagaceae bacterium strain CAR-16.</title>
        <authorList>
            <person name="Chen W.-M."/>
        </authorList>
    </citation>
    <scope>NUCLEOTIDE SEQUENCE [LARGE SCALE GENOMIC DNA]</scope>
    <source>
        <strain evidence="1 2">CAR-16</strain>
    </source>
</reference>
<sequence length="470" mass="52911">MLLSLIISSFIGFSTPEQSKDTLSHTSVDVMAVGSNNTINPFWIRSLQYGTVPVANPTGIIRLRTGKWYNPKKDIDWTYHIEGTGWLGKESKFLLSEAYVGAKKGKWEIWAGAKREVMGLGDTTMTAGFFIWSGNALPMPKVHIGTRNYMNVLNDWLGINFQFAHGWFDNQGAFENSYLHQKSLYFRFGKPSSQLNLFLGYNHQAQWGGKRKDAKGSLYYDAYPSDFGAFTHVLLGTGEGILPDDDENNKYANHLGSLDLGFKYQNNALELLIYRQNPYESDRIWSLNTINDGLTGLSIKLKEAKIIDGFNIEYLYSGNQGSYQSFIGGILHKTDSDYPNIVNYFNVRGRDGWNYMGRGLGTPIIIMDQESQQGGGLSFAYNAVRSIHLGIKGTLPQSIKWMARIASTSYDYPLIPPRSPDNYLHQMSASIMLQKQIQQKLGVSLQVALDDGERTKNSLGAMVRLKYRLQ</sequence>
<organism evidence="1 2">
    <name type="scientific">Aquirufa rosea</name>
    <dbReference type="NCBI Taxonomy" id="2509241"/>
    <lineage>
        <taxon>Bacteria</taxon>
        <taxon>Pseudomonadati</taxon>
        <taxon>Bacteroidota</taxon>
        <taxon>Cytophagia</taxon>
        <taxon>Cytophagales</taxon>
        <taxon>Flectobacillaceae</taxon>
        <taxon>Aquirufa</taxon>
    </lineage>
</organism>
<evidence type="ECO:0000313" key="2">
    <source>
        <dbReference type="Proteomes" id="UP000289455"/>
    </source>
</evidence>
<dbReference type="EMBL" id="SDHY01000005">
    <property type="protein sequence ID" value="RXK48260.1"/>
    <property type="molecule type" value="Genomic_DNA"/>
</dbReference>
<name>A0A4Q1BYR7_9BACT</name>
<dbReference type="OrthoDB" id="596512at2"/>
<dbReference type="AlphaFoldDB" id="A0A4Q1BYR7"/>
<evidence type="ECO:0008006" key="3">
    <source>
        <dbReference type="Google" id="ProtNLM"/>
    </source>
</evidence>
<keyword evidence="2" id="KW-1185">Reference proteome</keyword>
<dbReference type="InterPro" id="IPR026950">
    <property type="entry name" value="Caps_assemb_Wzi"/>
</dbReference>
<dbReference type="Gene3D" id="2.40.160.130">
    <property type="entry name" value="Capsule assembly protein Wzi"/>
    <property type="match status" value="1"/>
</dbReference>